<dbReference type="InterPro" id="IPR000620">
    <property type="entry name" value="EamA_dom"/>
</dbReference>
<comment type="similarity">
    <text evidence="2">Belongs to the EamA transporter family.</text>
</comment>
<evidence type="ECO:0000256" key="4">
    <source>
        <dbReference type="ARBA" id="ARBA00022989"/>
    </source>
</evidence>
<evidence type="ECO:0000313" key="9">
    <source>
        <dbReference type="Proteomes" id="UP000187074"/>
    </source>
</evidence>
<evidence type="ECO:0000256" key="6">
    <source>
        <dbReference type="SAM" id="Phobius"/>
    </source>
</evidence>
<accession>A0A1R1B460</accession>
<feature type="transmembrane region" description="Helical" evidence="6">
    <location>
        <begin position="120"/>
        <end position="138"/>
    </location>
</feature>
<dbReference type="GO" id="GO:0016020">
    <property type="term" value="C:membrane"/>
    <property type="evidence" value="ECO:0007669"/>
    <property type="project" value="UniProtKB-SubCell"/>
</dbReference>
<dbReference type="STRING" id="1401.BK123_11075"/>
<keyword evidence="5 6" id="KW-0472">Membrane</keyword>
<feature type="transmembrane region" description="Helical" evidence="6">
    <location>
        <begin position="265"/>
        <end position="281"/>
    </location>
</feature>
<feature type="domain" description="EamA" evidence="7">
    <location>
        <begin position="144"/>
        <end position="282"/>
    </location>
</feature>
<evidence type="ECO:0000256" key="5">
    <source>
        <dbReference type="ARBA" id="ARBA00023136"/>
    </source>
</evidence>
<feature type="transmembrane region" description="Helical" evidence="6">
    <location>
        <begin position="34"/>
        <end position="52"/>
    </location>
</feature>
<evidence type="ECO:0000256" key="3">
    <source>
        <dbReference type="ARBA" id="ARBA00022692"/>
    </source>
</evidence>
<feature type="transmembrane region" description="Helical" evidence="6">
    <location>
        <begin position="64"/>
        <end position="84"/>
    </location>
</feature>
<dbReference type="Gene3D" id="1.10.3730.20">
    <property type="match status" value="1"/>
</dbReference>
<comment type="caution">
    <text evidence="8">The sequence shown here is derived from an EMBL/GenBank/DDBJ whole genome shotgun (WGS) entry which is preliminary data.</text>
</comment>
<evidence type="ECO:0000259" key="7">
    <source>
        <dbReference type="Pfam" id="PF00892"/>
    </source>
</evidence>
<feature type="transmembrane region" description="Helical" evidence="6">
    <location>
        <begin position="170"/>
        <end position="190"/>
    </location>
</feature>
<dbReference type="Pfam" id="PF00892">
    <property type="entry name" value="EamA"/>
    <property type="match status" value="2"/>
</dbReference>
<dbReference type="SUPFAM" id="SSF103481">
    <property type="entry name" value="Multidrug resistance efflux transporter EmrE"/>
    <property type="match status" value="2"/>
</dbReference>
<name>A0A1R1B460_PAELA</name>
<gene>
    <name evidence="8" type="ORF">BK123_11075</name>
</gene>
<protein>
    <submittedName>
        <fullName evidence="8">EamA family transporter</fullName>
    </submittedName>
</protein>
<reference evidence="8 9" key="1">
    <citation type="submission" date="2016-11" db="EMBL/GenBank/DDBJ databases">
        <title>Paenibacillus species isolates.</title>
        <authorList>
            <person name="Beno S.M."/>
        </authorList>
    </citation>
    <scope>NUCLEOTIDE SEQUENCE [LARGE SCALE GENOMIC DNA]</scope>
    <source>
        <strain evidence="8 9">FSL F4-0100</strain>
    </source>
</reference>
<evidence type="ECO:0000256" key="1">
    <source>
        <dbReference type="ARBA" id="ARBA00004127"/>
    </source>
</evidence>
<feature type="transmembrane region" description="Helical" evidence="6">
    <location>
        <begin position="144"/>
        <end position="163"/>
    </location>
</feature>
<organism evidence="8 9">
    <name type="scientific">Paenibacillus lautus</name>
    <name type="common">Bacillus lautus</name>
    <dbReference type="NCBI Taxonomy" id="1401"/>
    <lineage>
        <taxon>Bacteria</taxon>
        <taxon>Bacillati</taxon>
        <taxon>Bacillota</taxon>
        <taxon>Bacilli</taxon>
        <taxon>Bacillales</taxon>
        <taxon>Paenibacillaceae</taxon>
        <taxon>Paenibacillus</taxon>
    </lineage>
</organism>
<feature type="transmembrane region" description="Helical" evidence="6">
    <location>
        <begin position="96"/>
        <end position="113"/>
    </location>
</feature>
<feature type="transmembrane region" description="Helical" evidence="6">
    <location>
        <begin position="242"/>
        <end position="259"/>
    </location>
</feature>
<dbReference type="InterPro" id="IPR050638">
    <property type="entry name" value="AA-Vitamin_Transporters"/>
</dbReference>
<comment type="subcellular location">
    <subcellularLocation>
        <location evidence="1">Endomembrane system</location>
        <topology evidence="1">Multi-pass membrane protein</topology>
    </subcellularLocation>
</comment>
<dbReference type="AlphaFoldDB" id="A0A1R1B460"/>
<dbReference type="RefSeq" id="WP_076322452.1">
    <property type="nucleotide sequence ID" value="NZ_MRTF01000003.1"/>
</dbReference>
<feature type="transmembrane region" description="Helical" evidence="6">
    <location>
        <begin position="210"/>
        <end position="230"/>
    </location>
</feature>
<sequence length="303" mass="33683">MSKPRMLFLTIFTMLVAGLNFPIGKIALSFGSPFVLLAIRFVGAGLLMLPFIVRRPHPKSGAAWLKLATIGLFQSALVMSGIYLSMQTISSGSSSVLSSSNPIWFIVFSFLIFGIRYRLLQWAGVIIGFIGVCITQGLEMQMQSGFWFALGAGMAWGMATLLSSRWGKEFDAWVMAAYQMLIGGILLLIASPLLEQPHFVLDSSQIVKELFVLGWMILMSSIAQFVTWYYVLRNSDPNKANVYLFLIPVFGVLSGWLILGEQLHWYTLAGTVCIGLGIYLVNRPRRVDKTKDPFAIRERCGTV</sequence>
<dbReference type="PANTHER" id="PTHR32322:SF2">
    <property type="entry name" value="EAMA DOMAIN-CONTAINING PROTEIN"/>
    <property type="match status" value="1"/>
</dbReference>
<keyword evidence="4 6" id="KW-1133">Transmembrane helix</keyword>
<dbReference type="OrthoDB" id="149142at2"/>
<proteinExistence type="inferred from homology"/>
<dbReference type="InterPro" id="IPR037185">
    <property type="entry name" value="EmrE-like"/>
</dbReference>
<feature type="transmembrane region" description="Helical" evidence="6">
    <location>
        <begin position="7"/>
        <end position="28"/>
    </location>
</feature>
<evidence type="ECO:0000256" key="2">
    <source>
        <dbReference type="ARBA" id="ARBA00007362"/>
    </source>
</evidence>
<feature type="domain" description="EamA" evidence="7">
    <location>
        <begin position="7"/>
        <end position="134"/>
    </location>
</feature>
<keyword evidence="3 6" id="KW-0812">Transmembrane</keyword>
<dbReference type="PANTHER" id="PTHR32322">
    <property type="entry name" value="INNER MEMBRANE TRANSPORTER"/>
    <property type="match status" value="1"/>
</dbReference>
<evidence type="ECO:0000313" key="8">
    <source>
        <dbReference type="EMBL" id="OME93783.1"/>
    </source>
</evidence>
<dbReference type="Proteomes" id="UP000187074">
    <property type="component" value="Unassembled WGS sequence"/>
</dbReference>
<dbReference type="EMBL" id="MRTF01000003">
    <property type="protein sequence ID" value="OME93783.1"/>
    <property type="molecule type" value="Genomic_DNA"/>
</dbReference>